<dbReference type="Gramene" id="EOX99801">
    <property type="protein sequence ID" value="EOX99801"/>
    <property type="gene ID" value="TCM_008742"/>
</dbReference>
<gene>
    <name evidence="1" type="ORF">TCM_008742</name>
</gene>
<accession>A0A061E5A2</accession>
<reference evidence="1 2" key="1">
    <citation type="journal article" date="2013" name="Genome Biol.">
        <title>The genome sequence of the most widely cultivated cacao type and its use to identify candidate genes regulating pod color.</title>
        <authorList>
            <person name="Motamayor J.C."/>
            <person name="Mockaitis K."/>
            <person name="Schmutz J."/>
            <person name="Haiminen N."/>
            <person name="Iii D.L."/>
            <person name="Cornejo O."/>
            <person name="Findley S.D."/>
            <person name="Zheng P."/>
            <person name="Utro F."/>
            <person name="Royaert S."/>
            <person name="Saski C."/>
            <person name="Jenkins J."/>
            <person name="Podicheti R."/>
            <person name="Zhao M."/>
            <person name="Scheffler B.E."/>
            <person name="Stack J.C."/>
            <person name="Feltus F.A."/>
            <person name="Mustiga G.M."/>
            <person name="Amores F."/>
            <person name="Phillips W."/>
            <person name="Marelli J.P."/>
            <person name="May G.D."/>
            <person name="Shapiro H."/>
            <person name="Ma J."/>
            <person name="Bustamante C.D."/>
            <person name="Schnell R.J."/>
            <person name="Main D."/>
            <person name="Gilbert D."/>
            <person name="Parida L."/>
            <person name="Kuhn D.N."/>
        </authorList>
    </citation>
    <scope>NUCLEOTIDE SEQUENCE [LARGE SCALE GENOMIC DNA]</scope>
    <source>
        <strain evidence="2">cv. Matina 1-6</strain>
    </source>
</reference>
<evidence type="ECO:0000313" key="1">
    <source>
        <dbReference type="EMBL" id="EOX99802.1"/>
    </source>
</evidence>
<dbReference type="AlphaFoldDB" id="A0A061E5A2"/>
<organism evidence="1 2">
    <name type="scientific">Theobroma cacao</name>
    <name type="common">Cacao</name>
    <name type="synonym">Cocoa</name>
    <dbReference type="NCBI Taxonomy" id="3641"/>
    <lineage>
        <taxon>Eukaryota</taxon>
        <taxon>Viridiplantae</taxon>
        <taxon>Streptophyta</taxon>
        <taxon>Embryophyta</taxon>
        <taxon>Tracheophyta</taxon>
        <taxon>Spermatophyta</taxon>
        <taxon>Magnoliopsida</taxon>
        <taxon>eudicotyledons</taxon>
        <taxon>Gunneridae</taxon>
        <taxon>Pentapetalae</taxon>
        <taxon>rosids</taxon>
        <taxon>malvids</taxon>
        <taxon>Malvales</taxon>
        <taxon>Malvaceae</taxon>
        <taxon>Byttnerioideae</taxon>
        <taxon>Theobroma</taxon>
    </lineage>
</organism>
<sequence length="109" mass="12423">MNFYVVTKFHVLRADWRTHGNTSISKGSVDRFFIIYSQNYQLLQVLSAPAMVPIWSSTVTCVKGKGFLFFHCRTRATCCGQHCLHVPKSFPFHGLYRNGMLCLSGFPTI</sequence>
<dbReference type="EMBL" id="CM001880">
    <property type="protein sequence ID" value="EOX99802.1"/>
    <property type="molecule type" value="Genomic_DNA"/>
</dbReference>
<keyword evidence="2" id="KW-1185">Reference proteome</keyword>
<protein>
    <submittedName>
        <fullName evidence="1">Uncharacterized protein isoform 1</fullName>
    </submittedName>
</protein>
<evidence type="ECO:0000313" key="2">
    <source>
        <dbReference type="Proteomes" id="UP000026915"/>
    </source>
</evidence>
<dbReference type="HOGENOM" id="CLU_2188735_0_0_1"/>
<name>A0A061E5A2_THECC</name>
<dbReference type="EMBL" id="CM001880">
    <property type="protein sequence ID" value="EOX99801.1"/>
    <property type="molecule type" value="Genomic_DNA"/>
</dbReference>
<dbReference type="Gramene" id="EOX99802">
    <property type="protein sequence ID" value="EOX99802"/>
    <property type="gene ID" value="TCM_008742"/>
</dbReference>
<dbReference type="Proteomes" id="UP000026915">
    <property type="component" value="Chromosome 2"/>
</dbReference>
<proteinExistence type="predicted"/>
<dbReference type="InParanoid" id="A0A061E5A2"/>